<evidence type="ECO:0000313" key="6">
    <source>
        <dbReference type="Proteomes" id="UP001302429"/>
    </source>
</evidence>
<accession>A0AA97F8M3</accession>
<dbReference type="InterPro" id="IPR036388">
    <property type="entry name" value="WH-like_DNA-bd_sf"/>
</dbReference>
<organism evidence="5 6">
    <name type="scientific">Alterisphingorhabdus coralli</name>
    <dbReference type="NCBI Taxonomy" id="3071408"/>
    <lineage>
        <taxon>Bacteria</taxon>
        <taxon>Pseudomonadati</taxon>
        <taxon>Pseudomonadota</taxon>
        <taxon>Alphaproteobacteria</taxon>
        <taxon>Sphingomonadales</taxon>
        <taxon>Sphingomonadaceae</taxon>
        <taxon>Alterisphingorhabdus (ex Yan et al. 2024)</taxon>
    </lineage>
</organism>
<dbReference type="KEGG" id="acoa:RB602_06660"/>
<gene>
    <name evidence="5" type="ORF">RB602_06660</name>
</gene>
<dbReference type="RefSeq" id="WP_317084071.1">
    <property type="nucleotide sequence ID" value="NZ_CP136594.1"/>
</dbReference>
<evidence type="ECO:0000256" key="1">
    <source>
        <dbReference type="ARBA" id="ARBA00023015"/>
    </source>
</evidence>
<keyword evidence="2" id="KW-0238">DNA-binding</keyword>
<evidence type="ECO:0000256" key="2">
    <source>
        <dbReference type="ARBA" id="ARBA00023125"/>
    </source>
</evidence>
<sequence length="170" mass="18716">MTRTSLEHFNCSLARTADIIGDKWMLLIIRDAFYGVQSFSEFQERLGLAKTVLSSRLQALVDGDILDKLQTRPGVDRHIYKLTPRGRDLFPVIVSLVQWGDKWIFGAGKEPVSIMDKDQKAPIQAVGVQARNGNFLQPGDIAFAPGAGADDSTHALFASYHAKRAAGEES</sequence>
<reference evidence="5 6" key="1">
    <citation type="submission" date="2023-10" db="EMBL/GenBank/DDBJ databases">
        <title>Complete genome sequence of a Sphingomonadaceae bacterium.</title>
        <authorList>
            <person name="Yan C."/>
        </authorList>
    </citation>
    <scope>NUCLEOTIDE SEQUENCE [LARGE SCALE GENOMIC DNA]</scope>
    <source>
        <strain evidence="5 6">SCSIO 66989</strain>
    </source>
</reference>
<proteinExistence type="predicted"/>
<keyword evidence="3" id="KW-0804">Transcription</keyword>
<dbReference type="EMBL" id="CP136594">
    <property type="protein sequence ID" value="WOE76389.1"/>
    <property type="molecule type" value="Genomic_DNA"/>
</dbReference>
<evidence type="ECO:0000256" key="3">
    <source>
        <dbReference type="ARBA" id="ARBA00023163"/>
    </source>
</evidence>
<protein>
    <submittedName>
        <fullName evidence="5">Helix-turn-helix domain-containing protein</fullName>
    </submittedName>
</protein>
<dbReference type="AlphaFoldDB" id="A0AA97F8M3"/>
<feature type="domain" description="HTH hxlR-type" evidence="4">
    <location>
        <begin position="11"/>
        <end position="108"/>
    </location>
</feature>
<evidence type="ECO:0000259" key="4">
    <source>
        <dbReference type="PROSITE" id="PS51118"/>
    </source>
</evidence>
<name>A0AA97F8M3_9SPHN</name>
<dbReference type="InterPro" id="IPR002577">
    <property type="entry name" value="HTH_HxlR"/>
</dbReference>
<dbReference type="Pfam" id="PF01638">
    <property type="entry name" value="HxlR"/>
    <property type="match status" value="1"/>
</dbReference>
<dbReference type="PANTHER" id="PTHR33204:SF18">
    <property type="entry name" value="TRANSCRIPTIONAL REGULATORY PROTEIN"/>
    <property type="match status" value="1"/>
</dbReference>
<dbReference type="SUPFAM" id="SSF46785">
    <property type="entry name" value="Winged helix' DNA-binding domain"/>
    <property type="match status" value="1"/>
</dbReference>
<dbReference type="GO" id="GO:0003677">
    <property type="term" value="F:DNA binding"/>
    <property type="evidence" value="ECO:0007669"/>
    <property type="project" value="UniProtKB-KW"/>
</dbReference>
<dbReference type="InterPro" id="IPR036390">
    <property type="entry name" value="WH_DNA-bd_sf"/>
</dbReference>
<dbReference type="Gene3D" id="1.10.10.10">
    <property type="entry name" value="Winged helix-like DNA-binding domain superfamily/Winged helix DNA-binding domain"/>
    <property type="match status" value="1"/>
</dbReference>
<keyword evidence="6" id="KW-1185">Reference proteome</keyword>
<dbReference type="PROSITE" id="PS51118">
    <property type="entry name" value="HTH_HXLR"/>
    <property type="match status" value="1"/>
</dbReference>
<dbReference type="Proteomes" id="UP001302429">
    <property type="component" value="Chromosome"/>
</dbReference>
<keyword evidence="1" id="KW-0805">Transcription regulation</keyword>
<dbReference type="PANTHER" id="PTHR33204">
    <property type="entry name" value="TRANSCRIPTIONAL REGULATOR, MARR FAMILY"/>
    <property type="match status" value="1"/>
</dbReference>
<evidence type="ECO:0000313" key="5">
    <source>
        <dbReference type="EMBL" id="WOE76389.1"/>
    </source>
</evidence>